<dbReference type="Proteomes" id="UP000471031">
    <property type="component" value="Unassembled WGS sequence"/>
</dbReference>
<sequence length="740" mass="82551">MNQKVRMRNCLASCLSVCLLATAVTPAGAAAATETAKVVATPVAQGDSTSPHNVQVSLEQALIKAKEAFPVPDGFTNFQSSLNGDGDQTAWSLSWRPEKKSGYFEVSVDANRGEILSMNIWQERVEPERANPFPSLSLDNARDKAWRLVKQLNPTKCDDLELQIDGLSGSMMRTEMEKRYHFVWQRTQKGIPFPANTISVEMDANTGDLLNYFVNWANRDVPSSQGVISLDQARQIYEKEGMLELQYFTPRTPDGKKAKEPQLVYRLNHPSNGRIDAFTGQPVKPEMVGFRGGMGSGGDLVMSKKEAANLTPQENKEIELTGKLLPKEKALQAVTKWFDIPQGATLLNARLSRFEDDEFAWSFDWQPANKDDKQRRLIPFTTARVNAQTGDLIEFYSYKSNETSNDAGDLPREEAQKIAEAFLQKIQPDRFSKIRINSSEQILPDVASSKHVPQHSFTYRRYVGDVPYPENFIEVSVDSKTKKVTSYQVRWNDSTSFASPDGALGPSAAVDAFLKSRPLTLTYVYGDTVTGKKTPIKLVYLAKEEQNGFFYEMIDARSGQPLQFDGKPAELPQKGFHFTDIDDNPLAKEIHQLGQLKAFREFGDALHPGEPVSAVSLLRSMVLTRSDFYREDKPTDGEIIDRARSLGWLTETIQPGDTVNRELLAKWMVRMLKLEPAARLQSIYQLPQEDAASLPDQSKGYVALAWGLGLLPGGENALAIDQPVTRLEAATALVRALKVK</sequence>
<gene>
    <name evidence="4" type="ORF">GTO89_12300</name>
</gene>
<feature type="signal peptide" evidence="2">
    <location>
        <begin position="1"/>
        <end position="29"/>
    </location>
</feature>
<dbReference type="OrthoDB" id="2473368at2"/>
<evidence type="ECO:0000313" key="5">
    <source>
        <dbReference type="Proteomes" id="UP000471031"/>
    </source>
</evidence>
<evidence type="ECO:0000313" key="4">
    <source>
        <dbReference type="EMBL" id="MZP43819.1"/>
    </source>
</evidence>
<dbReference type="PROSITE" id="PS51272">
    <property type="entry name" value="SLH"/>
    <property type="match status" value="1"/>
</dbReference>
<reference evidence="4 5" key="1">
    <citation type="submission" date="2020-01" db="EMBL/GenBank/DDBJ databases">
        <title>Whole genome sequence of Heliobacterium gestii DSM 11169.</title>
        <authorList>
            <person name="Kyndt J.A."/>
            <person name="Meyer T.E."/>
        </authorList>
    </citation>
    <scope>NUCLEOTIDE SEQUENCE [LARGE SCALE GENOMIC DNA]</scope>
    <source>
        <strain evidence="4 5">DSM 11169</strain>
    </source>
</reference>
<dbReference type="AlphaFoldDB" id="A0A845LGV4"/>
<keyword evidence="5" id="KW-1185">Reference proteome</keyword>
<dbReference type="EMBL" id="WXEX01000010">
    <property type="protein sequence ID" value="MZP43819.1"/>
    <property type="molecule type" value="Genomic_DNA"/>
</dbReference>
<accession>A0A845LGV4</accession>
<keyword evidence="2" id="KW-0732">Signal</keyword>
<evidence type="ECO:0000259" key="3">
    <source>
        <dbReference type="PROSITE" id="PS51272"/>
    </source>
</evidence>
<feature type="domain" description="SLH" evidence="3">
    <location>
        <begin position="685"/>
        <end position="740"/>
    </location>
</feature>
<feature type="chain" id="PRO_5032916643" description="SLH domain-containing protein" evidence="2">
    <location>
        <begin position="30"/>
        <end position="740"/>
    </location>
</feature>
<comment type="caution">
    <text evidence="4">The sequence shown here is derived from an EMBL/GenBank/DDBJ whole genome shotgun (WGS) entry which is preliminary data.</text>
</comment>
<protein>
    <recommendedName>
        <fullName evidence="3">SLH domain-containing protein</fullName>
    </recommendedName>
</protein>
<evidence type="ECO:0000256" key="2">
    <source>
        <dbReference type="SAM" id="SignalP"/>
    </source>
</evidence>
<dbReference type="InterPro" id="IPR032599">
    <property type="entry name" value="YcdB/YcdC_rep_domain"/>
</dbReference>
<dbReference type="RefSeq" id="WP_161262382.1">
    <property type="nucleotide sequence ID" value="NZ_JAFBDC010000008.1"/>
</dbReference>
<dbReference type="Pfam" id="PF16244">
    <property type="entry name" value="DUF4901"/>
    <property type="match status" value="2"/>
</dbReference>
<proteinExistence type="predicted"/>
<evidence type="ECO:0000256" key="1">
    <source>
        <dbReference type="ARBA" id="ARBA00022737"/>
    </source>
</evidence>
<keyword evidence="1" id="KW-0677">Repeat</keyword>
<organism evidence="4 5">
    <name type="scientific">Heliomicrobium gestii</name>
    <name type="common">Heliobacterium gestii</name>
    <dbReference type="NCBI Taxonomy" id="2699"/>
    <lineage>
        <taxon>Bacteria</taxon>
        <taxon>Bacillati</taxon>
        <taxon>Bacillota</taxon>
        <taxon>Clostridia</taxon>
        <taxon>Eubacteriales</taxon>
        <taxon>Heliobacteriaceae</taxon>
        <taxon>Heliomicrobium</taxon>
    </lineage>
</organism>
<dbReference type="InterPro" id="IPR001119">
    <property type="entry name" value="SLH_dom"/>
</dbReference>
<name>A0A845LGV4_HELGE</name>